<sequence length="252" mass="29056">MLIMKTVEETWLEEGNRAMQGWNFEHLDGRWQNESLPWDYSKIVQKYLQPTDIWLDMDTGGGELMTSFQHDAQRTYVTEGWDSNIEFLKQKVVPSGVTLYEDPAENLNLVPDERFDIVTNCHGAMPVPEISRILKKSGMFITEQIGATNNFSLSRFFRDDYQPAYPDNTLVNNAIACQKAGLKVLKSDVSFSKMSFFDVGAVVYYATVVPWEFPNFDVKDNLSKLYELQNIIEQTGQIDTYEDRFLIVAKKQ</sequence>
<dbReference type="STRING" id="1423788.FC78_GL002214"/>
<protein>
    <submittedName>
        <fullName evidence="2">Methyltransferase</fullName>
    </submittedName>
</protein>
<reference evidence="2 3" key="1">
    <citation type="journal article" date="2015" name="Genome Announc.">
        <title>Expanding the biotechnology potential of lactobacilli through comparative genomics of 213 strains and associated genera.</title>
        <authorList>
            <person name="Sun Z."/>
            <person name="Harris H.M."/>
            <person name="McCann A."/>
            <person name="Guo C."/>
            <person name="Argimon S."/>
            <person name="Zhang W."/>
            <person name="Yang X."/>
            <person name="Jeffery I.B."/>
            <person name="Cooney J.C."/>
            <person name="Kagawa T.F."/>
            <person name="Liu W."/>
            <person name="Song Y."/>
            <person name="Salvetti E."/>
            <person name="Wrobel A."/>
            <person name="Rasinkangas P."/>
            <person name="Parkhill J."/>
            <person name="Rea M.C."/>
            <person name="O'Sullivan O."/>
            <person name="Ritari J."/>
            <person name="Douillard F.P."/>
            <person name="Paul Ross R."/>
            <person name="Yang R."/>
            <person name="Briner A.E."/>
            <person name="Felis G.E."/>
            <person name="de Vos W.M."/>
            <person name="Barrangou R."/>
            <person name="Klaenhammer T.R."/>
            <person name="Caufield P.W."/>
            <person name="Cui Y."/>
            <person name="Zhang H."/>
            <person name="O'Toole P.W."/>
        </authorList>
    </citation>
    <scope>NUCLEOTIDE SEQUENCE [LARGE SCALE GENOMIC DNA]</scope>
    <source>
        <strain evidence="2 3">DSM 19674</strain>
    </source>
</reference>
<dbReference type="InterPro" id="IPR052939">
    <property type="entry name" value="23S_rRNA_MeTrnsfrase_RlmA"/>
</dbReference>
<dbReference type="PANTHER" id="PTHR43460">
    <property type="entry name" value="METHYLTRANSFERASE"/>
    <property type="match status" value="1"/>
</dbReference>
<accession>A0A0R1KRV3</accession>
<name>A0A0R1KRV3_9LACO</name>
<dbReference type="GO" id="GO:0032259">
    <property type="term" value="P:methylation"/>
    <property type="evidence" value="ECO:0007669"/>
    <property type="project" value="UniProtKB-KW"/>
</dbReference>
<dbReference type="SUPFAM" id="SSF53335">
    <property type="entry name" value="S-adenosyl-L-methionine-dependent methyltransferases"/>
    <property type="match status" value="1"/>
</dbReference>
<evidence type="ECO:0000259" key="1">
    <source>
        <dbReference type="Pfam" id="PF08241"/>
    </source>
</evidence>
<dbReference type="EMBL" id="AZDY01000037">
    <property type="protein sequence ID" value="KRK83401.1"/>
    <property type="molecule type" value="Genomic_DNA"/>
</dbReference>
<dbReference type="InterPro" id="IPR013216">
    <property type="entry name" value="Methyltransf_11"/>
</dbReference>
<gene>
    <name evidence="2" type="ORF">FC78_GL002214</name>
</gene>
<proteinExistence type="predicted"/>
<organism evidence="2 3">
    <name type="scientific">Companilactobacillus bobalius DSM 19674</name>
    <dbReference type="NCBI Taxonomy" id="1423788"/>
    <lineage>
        <taxon>Bacteria</taxon>
        <taxon>Bacillati</taxon>
        <taxon>Bacillota</taxon>
        <taxon>Bacilli</taxon>
        <taxon>Lactobacillales</taxon>
        <taxon>Lactobacillaceae</taxon>
        <taxon>Companilactobacillus</taxon>
        <taxon>Companilactobacillus bobalius</taxon>
    </lineage>
</organism>
<evidence type="ECO:0000313" key="3">
    <source>
        <dbReference type="Proteomes" id="UP000051515"/>
    </source>
</evidence>
<dbReference type="PANTHER" id="PTHR43460:SF1">
    <property type="entry name" value="METHYLTRANSFERASE TYPE 11 DOMAIN-CONTAINING PROTEIN"/>
    <property type="match status" value="1"/>
</dbReference>
<dbReference type="PATRIC" id="fig|1423788.3.peg.2284"/>
<keyword evidence="2" id="KW-0808">Transferase</keyword>
<dbReference type="InterPro" id="IPR029063">
    <property type="entry name" value="SAM-dependent_MTases_sf"/>
</dbReference>
<keyword evidence="2" id="KW-0489">Methyltransferase</keyword>
<evidence type="ECO:0000313" key="2">
    <source>
        <dbReference type="EMBL" id="KRK83401.1"/>
    </source>
</evidence>
<dbReference type="Proteomes" id="UP000051515">
    <property type="component" value="Unassembled WGS sequence"/>
</dbReference>
<dbReference type="Pfam" id="PF08241">
    <property type="entry name" value="Methyltransf_11"/>
    <property type="match status" value="1"/>
</dbReference>
<dbReference type="AlphaFoldDB" id="A0A0R1KRV3"/>
<feature type="domain" description="Methyltransferase type 11" evidence="1">
    <location>
        <begin position="55"/>
        <end position="141"/>
    </location>
</feature>
<keyword evidence="3" id="KW-1185">Reference proteome</keyword>
<dbReference type="GO" id="GO:0008757">
    <property type="term" value="F:S-adenosylmethionine-dependent methyltransferase activity"/>
    <property type="evidence" value="ECO:0007669"/>
    <property type="project" value="InterPro"/>
</dbReference>
<comment type="caution">
    <text evidence="2">The sequence shown here is derived from an EMBL/GenBank/DDBJ whole genome shotgun (WGS) entry which is preliminary data.</text>
</comment>
<dbReference type="Gene3D" id="3.40.50.150">
    <property type="entry name" value="Vaccinia Virus protein VP39"/>
    <property type="match status" value="1"/>
</dbReference>